<keyword evidence="2" id="KW-1185">Reference proteome</keyword>
<sequence length="297" mass="32296">MSIELEAVAATTEAGVVADLAQQAIAPSGLDLGEVYALPDGHGGVRIADTDQYAETPRRPQGKRVVLDAASFVAYVNRHVTAGTEVYADTPNSTVRAVIDSHEGGAGEPGWQSHKLDLSLEHTKAWRAWVEHDLGQNPRGWFGQQEFAEFIEDRALDVVEPDHGALIDIATTFEAKQKADFASAVRTDSGAVQFAYTETVAAKAGQKGTLEIPKVFRLALRPYIGGPIYYLTAQFRYRISGNGLLLGYALERPENILEAAFSDIVTEIRDGKTVTVDKVETREHDGIGDVPIFYGRP</sequence>
<accession>A0ABU0R9Q1</accession>
<protein>
    <submittedName>
        <fullName evidence="1">Uncharacterized protein YfdQ (DUF2303 family)</fullName>
    </submittedName>
</protein>
<comment type="caution">
    <text evidence="1">The sequence shown here is derived from an EMBL/GenBank/DDBJ whole genome shotgun (WGS) entry which is preliminary data.</text>
</comment>
<evidence type="ECO:0000313" key="1">
    <source>
        <dbReference type="EMBL" id="MDQ0894457.1"/>
    </source>
</evidence>
<name>A0ABU0R9Q1_9MICO</name>
<gene>
    <name evidence="1" type="ORF">QFZ26_002012</name>
</gene>
<proteinExistence type="predicted"/>
<reference evidence="1 2" key="1">
    <citation type="submission" date="2023-07" db="EMBL/GenBank/DDBJ databases">
        <title>Comparative genomics of wheat-associated soil bacteria to identify genetic determinants of phenazine resistance.</title>
        <authorList>
            <person name="Mouncey N."/>
        </authorList>
    </citation>
    <scope>NUCLEOTIDE SEQUENCE [LARGE SCALE GENOMIC DNA]</scope>
    <source>
        <strain evidence="1 2">V3I3</strain>
    </source>
</reference>
<dbReference type="Proteomes" id="UP001239083">
    <property type="component" value="Unassembled WGS sequence"/>
</dbReference>
<dbReference type="RefSeq" id="WP_307041713.1">
    <property type="nucleotide sequence ID" value="NZ_JAUSYY010000001.1"/>
</dbReference>
<evidence type="ECO:0000313" key="2">
    <source>
        <dbReference type="Proteomes" id="UP001239083"/>
    </source>
</evidence>
<organism evidence="1 2">
    <name type="scientific">Agromyces ramosus</name>
    <dbReference type="NCBI Taxonomy" id="33879"/>
    <lineage>
        <taxon>Bacteria</taxon>
        <taxon>Bacillati</taxon>
        <taxon>Actinomycetota</taxon>
        <taxon>Actinomycetes</taxon>
        <taxon>Micrococcales</taxon>
        <taxon>Microbacteriaceae</taxon>
        <taxon>Agromyces</taxon>
    </lineage>
</organism>
<dbReference type="InterPro" id="IPR019276">
    <property type="entry name" value="DUF2303"/>
</dbReference>
<dbReference type="Pfam" id="PF10065">
    <property type="entry name" value="DUF2303"/>
    <property type="match status" value="1"/>
</dbReference>
<dbReference type="EMBL" id="JAUSYY010000001">
    <property type="protein sequence ID" value="MDQ0894457.1"/>
    <property type="molecule type" value="Genomic_DNA"/>
</dbReference>